<evidence type="ECO:0008006" key="4">
    <source>
        <dbReference type="Google" id="ProtNLM"/>
    </source>
</evidence>
<reference evidence="2 3" key="1">
    <citation type="submission" date="2019-10" db="EMBL/GenBank/DDBJ databases">
        <title>Draft whole-genome sequence of the purple nonsulfur photosynthetic bacterium Roseospira navarrensis DSM 15114.</title>
        <authorList>
            <person name="Kyndt J.A."/>
            <person name="Meyer T.E."/>
        </authorList>
    </citation>
    <scope>NUCLEOTIDE SEQUENCE [LARGE SCALE GENOMIC DNA]</scope>
    <source>
        <strain evidence="2 3">DSM 15114</strain>
    </source>
</reference>
<dbReference type="EMBL" id="WIVE01000038">
    <property type="protein sequence ID" value="MQX37305.1"/>
    <property type="molecule type" value="Genomic_DNA"/>
</dbReference>
<dbReference type="SUPFAM" id="SSF51197">
    <property type="entry name" value="Clavaminate synthase-like"/>
    <property type="match status" value="1"/>
</dbReference>
<sequence>MIRAAPPPVFEDAAPDEDPARRSRRVFAGDLLVFRRLPAMARLTEHLNTRLCAALNDPDPETAEQRLDPAAFRSGIGAWRTALATDPLVRATWRETMETLGYRADSLFVDRLNGRSAAVRPAWRGRRGSIVPVHRDTWGSGIAMQVNWWAPIRPVSADRTMVLWPHLFAVPVENDSGTWSLETLRARTRAGHPDGYPLLPSVTRPVPDEDAVPVLIDPGDLLMFAGAHLHASRATDTERARFSLDTRSVWRADLDAGRGAPMVDAAGGEVQWAWFESLETGETGATLSPPPERPPAGSGLEGRRRN</sequence>
<name>A0A7X1ZHH5_9PROT</name>
<protein>
    <recommendedName>
        <fullName evidence="4">Phytanoyl-CoA dioxygenase</fullName>
    </recommendedName>
</protein>
<proteinExistence type="predicted"/>
<gene>
    <name evidence="2" type="ORF">GHC57_12325</name>
</gene>
<feature type="region of interest" description="Disordered" evidence="1">
    <location>
        <begin position="281"/>
        <end position="306"/>
    </location>
</feature>
<comment type="caution">
    <text evidence="2">The sequence shown here is derived from an EMBL/GenBank/DDBJ whole genome shotgun (WGS) entry which is preliminary data.</text>
</comment>
<organism evidence="2 3">
    <name type="scientific">Roseospira navarrensis</name>
    <dbReference type="NCBI Taxonomy" id="140058"/>
    <lineage>
        <taxon>Bacteria</taxon>
        <taxon>Pseudomonadati</taxon>
        <taxon>Pseudomonadota</taxon>
        <taxon>Alphaproteobacteria</taxon>
        <taxon>Rhodospirillales</taxon>
        <taxon>Rhodospirillaceae</taxon>
        <taxon>Roseospira</taxon>
    </lineage>
</organism>
<dbReference type="Gene3D" id="2.60.120.620">
    <property type="entry name" value="q2cbj1_9rhob like domain"/>
    <property type="match status" value="1"/>
</dbReference>
<accession>A0A7X1ZHH5</accession>
<evidence type="ECO:0000313" key="3">
    <source>
        <dbReference type="Proteomes" id="UP000434582"/>
    </source>
</evidence>
<dbReference type="OrthoDB" id="9770845at2"/>
<dbReference type="AlphaFoldDB" id="A0A7X1ZHH5"/>
<dbReference type="Proteomes" id="UP000434582">
    <property type="component" value="Unassembled WGS sequence"/>
</dbReference>
<evidence type="ECO:0000313" key="2">
    <source>
        <dbReference type="EMBL" id="MQX37305.1"/>
    </source>
</evidence>
<dbReference type="RefSeq" id="WP_153344654.1">
    <property type="nucleotide sequence ID" value="NZ_WIVE01000038.1"/>
</dbReference>
<evidence type="ECO:0000256" key="1">
    <source>
        <dbReference type="SAM" id="MobiDB-lite"/>
    </source>
</evidence>
<keyword evidence="3" id="KW-1185">Reference proteome</keyword>